<evidence type="ECO:0000259" key="1">
    <source>
        <dbReference type="PROSITE" id="PS51352"/>
    </source>
</evidence>
<dbReference type="SUPFAM" id="SSF48452">
    <property type="entry name" value="TPR-like"/>
    <property type="match status" value="1"/>
</dbReference>
<organism evidence="2">
    <name type="scientific">hydrothermal vent metagenome</name>
    <dbReference type="NCBI Taxonomy" id="652676"/>
    <lineage>
        <taxon>unclassified sequences</taxon>
        <taxon>metagenomes</taxon>
        <taxon>ecological metagenomes</taxon>
    </lineage>
</organism>
<protein>
    <submittedName>
        <fullName evidence="2">FIG000875: Thioredoxin domain-containing protein EC-YbbN</fullName>
    </submittedName>
</protein>
<dbReference type="GO" id="GO:0045454">
    <property type="term" value="P:cell redox homeostasis"/>
    <property type="evidence" value="ECO:0007669"/>
    <property type="project" value="TreeGrafter"/>
</dbReference>
<dbReference type="InterPro" id="IPR013766">
    <property type="entry name" value="Thioredoxin_domain"/>
</dbReference>
<accession>A0A3B0RFM6</accession>
<gene>
    <name evidence="2" type="ORF">MNBD_ALPHA02-136</name>
</gene>
<dbReference type="Pfam" id="PF14561">
    <property type="entry name" value="TPR_20"/>
    <property type="match status" value="1"/>
</dbReference>
<dbReference type="PANTHER" id="PTHR45663">
    <property type="entry name" value="GEO12009P1"/>
    <property type="match status" value="1"/>
</dbReference>
<dbReference type="AlphaFoldDB" id="A0A3B0RFM6"/>
<reference evidence="2" key="1">
    <citation type="submission" date="2018-06" db="EMBL/GenBank/DDBJ databases">
        <authorList>
            <person name="Zhirakovskaya E."/>
        </authorList>
    </citation>
    <scope>NUCLEOTIDE SEQUENCE</scope>
</reference>
<dbReference type="GO" id="GO:0005829">
    <property type="term" value="C:cytosol"/>
    <property type="evidence" value="ECO:0007669"/>
    <property type="project" value="TreeGrafter"/>
</dbReference>
<dbReference type="PROSITE" id="PS51352">
    <property type="entry name" value="THIOREDOXIN_2"/>
    <property type="match status" value="1"/>
</dbReference>
<dbReference type="Pfam" id="PF00085">
    <property type="entry name" value="Thioredoxin"/>
    <property type="match status" value="1"/>
</dbReference>
<dbReference type="Gene3D" id="1.25.40.10">
    <property type="entry name" value="Tetratricopeptide repeat domain"/>
    <property type="match status" value="2"/>
</dbReference>
<proteinExistence type="predicted"/>
<evidence type="ECO:0000313" key="2">
    <source>
        <dbReference type="EMBL" id="VAV90732.1"/>
    </source>
</evidence>
<dbReference type="PANTHER" id="PTHR45663:SF11">
    <property type="entry name" value="GEO12009P1"/>
    <property type="match status" value="1"/>
</dbReference>
<dbReference type="Gene3D" id="3.40.30.10">
    <property type="entry name" value="Glutaredoxin"/>
    <property type="match status" value="1"/>
</dbReference>
<dbReference type="GO" id="GO:0015035">
    <property type="term" value="F:protein-disulfide reductase activity"/>
    <property type="evidence" value="ECO:0007669"/>
    <property type="project" value="TreeGrafter"/>
</dbReference>
<dbReference type="InterPro" id="IPR036249">
    <property type="entry name" value="Thioredoxin-like_sf"/>
</dbReference>
<dbReference type="SUPFAM" id="SSF52833">
    <property type="entry name" value="Thioredoxin-like"/>
    <property type="match status" value="1"/>
</dbReference>
<name>A0A3B0RFM6_9ZZZZ</name>
<dbReference type="CDD" id="cd02956">
    <property type="entry name" value="ybbN"/>
    <property type="match status" value="1"/>
</dbReference>
<dbReference type="InterPro" id="IPR011990">
    <property type="entry name" value="TPR-like_helical_dom_sf"/>
</dbReference>
<dbReference type="EMBL" id="UOED01000062">
    <property type="protein sequence ID" value="VAV90732.1"/>
    <property type="molecule type" value="Genomic_DNA"/>
</dbReference>
<dbReference type="Pfam" id="PF14559">
    <property type="entry name" value="TPR_19"/>
    <property type="match status" value="1"/>
</dbReference>
<sequence length="301" mass="32997">MQDMDAPQGRETVALIKDGDMSTFMADVIEKSAAIPVLVSFYSSWSENCKQLTPIVEKIVQQAGGAVQMVRIDFEKNQQLAAQMKIQSVPTVVVFVDQRPVDAFAGVKSEAEVKEFIARFAPEMQPSPTEQMIEQAVMLFDGGDFQKAAELYSQILQIETENAPALAGLAQSLIRLNDLENAKAVLDGTPKQQENDPAITAARAALDMAEQLAELGDADALEQAIKEDADNHQARFDLALVLWASGDQDAAADHLLSIISRDRGWNEDGARKQLVKFFEIAGPMDPFTVKIRKKLSSILFA</sequence>
<feature type="domain" description="Thioredoxin" evidence="1">
    <location>
        <begin position="1"/>
        <end position="122"/>
    </location>
</feature>
<dbReference type="GO" id="GO:0006950">
    <property type="term" value="P:response to stress"/>
    <property type="evidence" value="ECO:0007669"/>
    <property type="project" value="UniProtKB-ARBA"/>
</dbReference>